<proteinExistence type="predicted"/>
<keyword evidence="3" id="KW-1185">Reference proteome</keyword>
<dbReference type="Gene3D" id="3.90.950.20">
    <property type="entry name" value="CinA-like"/>
    <property type="match status" value="1"/>
</dbReference>
<evidence type="ECO:0000313" key="3">
    <source>
        <dbReference type="Proteomes" id="UP001056455"/>
    </source>
</evidence>
<dbReference type="SUPFAM" id="SSF142433">
    <property type="entry name" value="CinA-like"/>
    <property type="match status" value="1"/>
</dbReference>
<sequence length="168" mass="16853">MTASDAGAHRLATQTVRALIEAEASVATAESLTGGLVCAALTSVPGASAVVFGGLASYSTDLKTRVLGVPAAIIAEHGTVAAETALLMADGVRRLTGADLGVATTGVAGPDPIEGHPVGRVFVAVTRESERQVRALSCHGSREQIRQQSVGAALELVLEVLTGGSAGR</sequence>
<name>A0ABY4YQN5_9MICO</name>
<evidence type="ECO:0000259" key="1">
    <source>
        <dbReference type="Pfam" id="PF02464"/>
    </source>
</evidence>
<dbReference type="InterPro" id="IPR036653">
    <property type="entry name" value="CinA-like_C"/>
</dbReference>
<dbReference type="EMBL" id="CP099489">
    <property type="protein sequence ID" value="USQ78876.1"/>
    <property type="molecule type" value="Genomic_DNA"/>
</dbReference>
<evidence type="ECO:0000313" key="2">
    <source>
        <dbReference type="EMBL" id="USQ78876.1"/>
    </source>
</evidence>
<protein>
    <submittedName>
        <fullName evidence="2">Nicotinamide-nucleotide amidohydrolase family protein</fullName>
    </submittedName>
</protein>
<dbReference type="RefSeq" id="WP_252591671.1">
    <property type="nucleotide sequence ID" value="NZ_CP099489.1"/>
</dbReference>
<accession>A0ABY4YQN5</accession>
<reference evidence="2" key="1">
    <citation type="submission" date="2022-06" db="EMBL/GenBank/DDBJ databases">
        <title>Ornithinimicrobium HY1793.</title>
        <authorList>
            <person name="Huang Y."/>
        </authorList>
    </citation>
    <scope>NUCLEOTIDE SEQUENCE</scope>
    <source>
        <strain evidence="2">HY1793</strain>
    </source>
</reference>
<dbReference type="InterPro" id="IPR008136">
    <property type="entry name" value="CinA_C"/>
</dbReference>
<gene>
    <name evidence="2" type="ORF">NF556_14745</name>
</gene>
<dbReference type="NCBIfam" id="TIGR00199">
    <property type="entry name" value="PncC_domain"/>
    <property type="match status" value="1"/>
</dbReference>
<dbReference type="Pfam" id="PF02464">
    <property type="entry name" value="CinA"/>
    <property type="match status" value="1"/>
</dbReference>
<dbReference type="Proteomes" id="UP001056455">
    <property type="component" value="Chromosome"/>
</dbReference>
<organism evidence="2 3">
    <name type="scientific">Ornithinimicrobium faecis</name>
    <dbReference type="NCBI Taxonomy" id="2934158"/>
    <lineage>
        <taxon>Bacteria</taxon>
        <taxon>Bacillati</taxon>
        <taxon>Actinomycetota</taxon>
        <taxon>Actinomycetes</taxon>
        <taxon>Micrococcales</taxon>
        <taxon>Ornithinimicrobiaceae</taxon>
        <taxon>Ornithinimicrobium</taxon>
    </lineage>
</organism>
<feature type="domain" description="CinA C-terminal" evidence="1">
    <location>
        <begin position="10"/>
        <end position="160"/>
    </location>
</feature>